<keyword evidence="9" id="KW-0833">Ubl conjugation pathway</keyword>
<evidence type="ECO:0000256" key="2">
    <source>
        <dbReference type="ARBA" id="ARBA00005032"/>
    </source>
</evidence>
<dbReference type="GO" id="GO:0003682">
    <property type="term" value="F:chromatin binding"/>
    <property type="evidence" value="ECO:0007669"/>
    <property type="project" value="TreeGrafter"/>
</dbReference>
<dbReference type="EC" id="6.2.1.64" evidence="15"/>
<keyword evidence="11" id="KW-0805">Transcription regulation</keyword>
<feature type="domain" description="Bromo" evidence="20">
    <location>
        <begin position="1293"/>
        <end position="1365"/>
    </location>
</feature>
<comment type="caution">
    <text evidence="21">The sequence shown here is derived from an EMBL/GenBank/DDBJ whole genome shotgun (WGS) entry which is preliminary data.</text>
</comment>
<dbReference type="Pfam" id="PF00899">
    <property type="entry name" value="ThiF"/>
    <property type="match status" value="1"/>
</dbReference>
<dbReference type="InterPro" id="IPR027268">
    <property type="entry name" value="Peptidase_M4/M1_CTD_sf"/>
</dbReference>
<dbReference type="Pfam" id="PF00439">
    <property type="entry name" value="Bromodomain"/>
    <property type="match status" value="3"/>
</dbReference>
<evidence type="ECO:0000259" key="20">
    <source>
        <dbReference type="PROSITE" id="PS50014"/>
    </source>
</evidence>
<dbReference type="PROSITE" id="PS00865">
    <property type="entry name" value="UBIQUITIN_ACTIVAT_2"/>
    <property type="match status" value="1"/>
</dbReference>
<dbReference type="GO" id="GO:0008270">
    <property type="term" value="F:zinc ion binding"/>
    <property type="evidence" value="ECO:0007669"/>
    <property type="project" value="InterPro"/>
</dbReference>
<comment type="catalytic activity">
    <reaction evidence="16">
        <text>ATP + [NEDD8 protein] + [E1 NEDD8-activating enzyme]-L-cysteine = AMP + diphosphate + [E1 NEDD8-activating enzyme]-S-[NEDD8 protein]-yl-L-cysteine.</text>
        <dbReference type="EC" id="6.2.1.64"/>
    </reaction>
</comment>
<evidence type="ECO:0000256" key="18">
    <source>
        <dbReference type="PROSITE-ProRule" id="PRU10132"/>
    </source>
</evidence>
<dbReference type="SUPFAM" id="SSF55486">
    <property type="entry name" value="Metalloproteases ('zincins'), catalytic domain"/>
    <property type="match status" value="1"/>
</dbReference>
<feature type="domain" description="Bromo" evidence="20">
    <location>
        <begin position="1623"/>
        <end position="1695"/>
    </location>
</feature>
<dbReference type="SUPFAM" id="SSF47370">
    <property type="entry name" value="Bromodomain"/>
    <property type="match status" value="3"/>
</dbReference>
<dbReference type="CDD" id="cd01488">
    <property type="entry name" value="Uba3_RUB"/>
    <property type="match status" value="1"/>
</dbReference>
<dbReference type="Gene3D" id="3.40.50.720">
    <property type="entry name" value="NAD(P)-binding Rossmann-like Domain"/>
    <property type="match status" value="1"/>
</dbReference>
<dbReference type="InterPro" id="IPR035985">
    <property type="entry name" value="Ubiquitin-activating_enz"/>
</dbReference>
<dbReference type="Gene3D" id="2.60.40.1730">
    <property type="entry name" value="tricorn interacting facor f3 domain"/>
    <property type="match status" value="1"/>
</dbReference>
<proteinExistence type="inferred from homology"/>
<dbReference type="InterPro" id="IPR037813">
    <property type="entry name" value="TAF2"/>
</dbReference>
<dbReference type="FunFam" id="3.50.50.80:FF:000002">
    <property type="entry name" value="SUMO-activating enzyme subunit 2"/>
    <property type="match status" value="1"/>
</dbReference>
<dbReference type="Gene3D" id="3.10.290.20">
    <property type="entry name" value="Ubiquitin-like 2 activating enzyme e1b. Chain: B, domain 3"/>
    <property type="match status" value="1"/>
</dbReference>
<dbReference type="GO" id="GO:0016251">
    <property type="term" value="F:RNA polymerase II general transcription initiation factor activity"/>
    <property type="evidence" value="ECO:0007669"/>
    <property type="project" value="TreeGrafter"/>
</dbReference>
<dbReference type="InterPro" id="IPR023318">
    <property type="entry name" value="Ub_act_enz_dom_a_sf"/>
</dbReference>
<dbReference type="InterPro" id="IPR036427">
    <property type="entry name" value="Bromodomain-like_sf"/>
</dbReference>
<dbReference type="Pfam" id="PF01433">
    <property type="entry name" value="Peptidase_M1"/>
    <property type="match status" value="1"/>
</dbReference>
<evidence type="ECO:0000256" key="14">
    <source>
        <dbReference type="ARBA" id="ARBA00023242"/>
    </source>
</evidence>
<dbReference type="GO" id="GO:0006367">
    <property type="term" value="P:transcription initiation at RNA polymerase II promoter"/>
    <property type="evidence" value="ECO:0007669"/>
    <property type="project" value="TreeGrafter"/>
</dbReference>
<sequence>MARVCLEVDFSGVFRGFTELTITPTTDALKTVNIHSRQANIHRVLVTPPHAHAAPAHADFTHFDPQSNIALSERHGKDGKIDVHRHPELKRKVYSALSEGDEGELSIVLPPRCISRGVGDQVSLLPDEPSAQDKEKRIDETDVEKDNNDKEQAEKDAGHAENGTEQSVHKDEQAEHKDDKEKDKENHNQEKHDENEKEKQKQSEKEKEKEKEKESKEAANNSQDFAPLTIFVEFSITHPFEGLQVVKPTETSPYRIPHIYTSPTCPDAARCWVPCIDSLWERCTWELEYITPRFLSAVGEDGVEGEQDEPVVVVSSGDLVEQVAHPSISSKTIFHFAQSLPTSVQHIAFAAGPFNVLPIPHTSSTTQSTSLHAFGPPGSAKELAASVAIVPRALHFYSSEHGMYPFSSFKVVFVHDPPVDVTVYSTVVIMSLDLLHPASAIEQTLDTRHKISHALATQWSGINIMPRSWSDMWLVQGLASYIANLFLKKSMGNNEYFFRMKKDMDRLAMNDTGQLPPLSVPNALEPPNDNDAPFLLLKAPLVLHILDRKLSKSGTAHGLSRVLPKIFLGALSGDVIISTNGFLRTCRKVAGVDLRTFADQWIFGSGTPRFMIGANFNRKKMCVEMTVKQESPAYDAHTPDTPEIHFNRPTQVFEGQMTVRIHEADGTPYEHVLDIKEPNKRFDVPFNTKYKRVRRNTKRYQARQAAAAAAAQGDEEAAEAIGMIDLGFQLNDWEQESERDRWKVEDWTEDDEAAMSQATYEWIRVDADFEWISMITFEQPDFMWVSQLQRDRDVVAQLEAVHALKSIPSKLVSTQLTRTVLVTNYFFRIRMEAAMVLHTCATPELDYVGMFHLFKIFQSRFCYPPPQEIMDPFGFKCIPLANNFDDLSEYFVRKAVIVSLTSIRDQTSRSMLNIREFLVDQLKYNDNSTNRYSDSYYLSGIINCLAIALVPTVQHEASVLQQDEDPDADDHPFGPLIRRAAVEEVERYRTMDRLVPSYQNVISVATLEFNVKLMIAGILPYNAPLFIPYTREGNYPPLRIVAFDCLMLLGSLRHRPIIQYFSTILGYDESRVVRRSLAQSMIESLIVLMATGELAAIQKKEPQFIEEDAKLSEAKEKDSSKSELDRQLKGLRKDVGKIASLRMGIMAVLLSPQVDYHVRWTLLQLCDVLYKGNAEPLPKVKFKLPAPAPHQPAEPASAMPMKIKLKAPTSQPAQPVPVSMDPVVPVRMEDETPEPEVPEMNGTANGHVTEPVGGGGLNVSLRKKKDKAVPQAQRNGMASQDVTACRALHKRLQSHKLAGWFLYPVDPVRDGAPDYFSVIKTPMDIGTMGAKLDGGHYANRFEYEADFKLIVQNATTYNGPSSPVHKTALELDAVFDKQWQRMTNTLNAATGRKPTVQVNDKMTSPPTGPEPAPALEPEPEPEPAAAISSPSKPSPPPAQPAKPRLSLKLKPPKPVDSNGDKEKQPEANGVVDTAAAPQTAQSDAPEPESTAEKIQTDATPADTQPVAAPSMQESQSQPIPEAPVTVSEAPEEPMEKAQSVPAQQSLPEENEPTSTPAPVPAPTSAPVQNGNEDALDDELLALSDNKPVQKMPPPPKASSSTPSKLPDGHLDNRKAKILIRKLMSMPEAAIFLQPVDPILHGCPTYLDEIKHPMDFSTINRKLDEKKYENGDQFIGDIEQIFKNCRQFNGPGETSMLTAQTCDPVERALRKEWKILMTPKIPHNEKRSLLSMMKVWYKNEHAFWFLQPVDPIALGIPNYNEVIPKENMRDLSLIQTKLEKDQYPSVDAFEGDIKLMTHNAILYNGADAPVSLSAKALEKMAVKKFLREQCKVLIIGAGGLGCEIVANLALTGFSDLHIIDMDTIDVSNLNRQFLFRSSDVGKSKAVAAADFVMKRIPNVKVTAHHNKIQDFGDDFYMQFNLVVCGLDSVEARRWINATLYNMVDDDNPESLKPLIDGGTEGFKGQSRVILPTISSCYECSLDMLTPPTTFPICTIANTPRLPEHCIEWASVLEWPKVFPSKKLDNDDPDHIEWLLNKSLTRATEFNIEGVNWSLVQGVVKNIIPSVASTNAIIAASCCNEAFKIATTTAAYLNNYMMFIGNEGVFTYTFEHQKRESCVVCGGETMDLEVKDEMIVEDLLEILKQKAEFQVRKPSLSNDQGNIYLQYPPQLEEYTRQNLSKSLSDYKGQTILVTDANLPFKLSLRLV</sequence>
<dbReference type="PROSITE" id="PS00633">
    <property type="entry name" value="BROMODOMAIN_1"/>
    <property type="match status" value="2"/>
</dbReference>
<name>A0A4T0LBN8_WALIC</name>
<dbReference type="InterPro" id="IPR014929">
    <property type="entry name" value="E2-binding"/>
</dbReference>
<dbReference type="CDD" id="cd04369">
    <property type="entry name" value="Bromodomain"/>
    <property type="match status" value="3"/>
</dbReference>
<dbReference type="GO" id="GO:0005524">
    <property type="term" value="F:ATP binding"/>
    <property type="evidence" value="ECO:0007669"/>
    <property type="project" value="UniProtKB-KW"/>
</dbReference>
<evidence type="ECO:0000256" key="8">
    <source>
        <dbReference type="ARBA" id="ARBA00022741"/>
    </source>
</evidence>
<evidence type="ECO:0000256" key="4">
    <source>
        <dbReference type="ARBA" id="ARBA00010937"/>
    </source>
</evidence>
<evidence type="ECO:0000256" key="13">
    <source>
        <dbReference type="ARBA" id="ARBA00023163"/>
    </source>
</evidence>
<protein>
    <recommendedName>
        <fullName evidence="5">NEDD8-activating enzyme E1 catalytic subunit</fullName>
        <ecNumber evidence="15">6.2.1.64</ecNumber>
    </recommendedName>
    <alternativeName>
        <fullName evidence="6">Transcription initiation factor TFIID subunit 2</fullName>
    </alternativeName>
</protein>
<evidence type="ECO:0000256" key="19">
    <source>
        <dbReference type="SAM" id="MobiDB-lite"/>
    </source>
</evidence>
<evidence type="ECO:0000256" key="16">
    <source>
        <dbReference type="ARBA" id="ARBA00024626"/>
    </source>
</evidence>
<comment type="similarity">
    <text evidence="3">Belongs to the ubiquitin-activating E1 family. UBA3 subfamily.</text>
</comment>
<feature type="domain" description="Bromo" evidence="20">
    <location>
        <begin position="1736"/>
        <end position="1810"/>
    </location>
</feature>
<keyword evidence="13" id="KW-0804">Transcription</keyword>
<dbReference type="CDD" id="cd09839">
    <property type="entry name" value="M1_like_TAF2"/>
    <property type="match status" value="1"/>
</dbReference>
<organism evidence="21 22">
    <name type="scientific">Wallemia ichthyophaga</name>
    <dbReference type="NCBI Taxonomy" id="245174"/>
    <lineage>
        <taxon>Eukaryota</taxon>
        <taxon>Fungi</taxon>
        <taxon>Dikarya</taxon>
        <taxon>Basidiomycota</taxon>
        <taxon>Wallemiomycotina</taxon>
        <taxon>Wallemiomycetes</taxon>
        <taxon>Wallemiales</taxon>
        <taxon>Wallemiaceae</taxon>
        <taxon>Wallemia</taxon>
    </lineage>
</organism>
<dbReference type="PANTHER" id="PTHR15137">
    <property type="entry name" value="TRANSCRIPTION INITIATION FACTOR TFIID"/>
    <property type="match status" value="1"/>
</dbReference>
<dbReference type="FunFam" id="1.10.10.520:FF:000001">
    <property type="entry name" value="NEDD8-activating enzyme E1 catalytic subunit"/>
    <property type="match status" value="1"/>
</dbReference>
<evidence type="ECO:0000256" key="1">
    <source>
        <dbReference type="ARBA" id="ARBA00004123"/>
    </source>
</evidence>
<feature type="compositionally biased region" description="Basic and acidic residues" evidence="19">
    <location>
        <begin position="131"/>
        <end position="159"/>
    </location>
</feature>
<dbReference type="GO" id="GO:0019781">
    <property type="term" value="F:NEDD8 activating enzyme activity"/>
    <property type="evidence" value="ECO:0007669"/>
    <property type="project" value="UniProtKB-EC"/>
</dbReference>
<dbReference type="InterPro" id="IPR057991">
    <property type="entry name" value="TPR_TAF2_C"/>
</dbReference>
<dbReference type="Gene3D" id="1.10.390.10">
    <property type="entry name" value="Neutral Protease Domain 2"/>
    <property type="match status" value="1"/>
</dbReference>
<feature type="region of interest" description="Disordered" evidence="19">
    <location>
        <begin position="1386"/>
        <end position="1571"/>
    </location>
</feature>
<keyword evidence="8" id="KW-0547">Nucleotide-binding</keyword>
<evidence type="ECO:0000256" key="5">
    <source>
        <dbReference type="ARBA" id="ARBA00015203"/>
    </source>
</evidence>
<keyword evidence="10" id="KW-0067">ATP-binding</keyword>
<reference evidence="21 22" key="1">
    <citation type="submission" date="2019-03" db="EMBL/GenBank/DDBJ databases">
        <title>Sequencing 23 genomes of Wallemia ichthyophaga.</title>
        <authorList>
            <person name="Gostincar C."/>
        </authorList>
    </citation>
    <scope>NUCLEOTIDE SEQUENCE [LARGE SCALE GENOMIC DNA]</scope>
    <source>
        <strain evidence="21 22">EXF-8621</strain>
    </source>
</reference>
<evidence type="ECO:0000256" key="3">
    <source>
        <dbReference type="ARBA" id="ARBA00006310"/>
    </source>
</evidence>
<dbReference type="Gene3D" id="1.10.10.520">
    <property type="entry name" value="Ubiquitin activating enzymes (Uba3). Chain: B, domain 2"/>
    <property type="match status" value="1"/>
</dbReference>
<evidence type="ECO:0000256" key="11">
    <source>
        <dbReference type="ARBA" id="ARBA00023015"/>
    </source>
</evidence>
<keyword evidence="7" id="KW-0436">Ligase</keyword>
<comment type="subcellular location">
    <subcellularLocation>
        <location evidence="1">Nucleus</location>
    </subcellularLocation>
</comment>
<dbReference type="InterPro" id="IPR014782">
    <property type="entry name" value="Peptidase_M1_dom"/>
</dbReference>
<dbReference type="SUPFAM" id="SSF69572">
    <property type="entry name" value="Activating enzymes of the ubiquitin-like proteins"/>
    <property type="match status" value="1"/>
</dbReference>
<keyword evidence="12 17" id="KW-0103">Bromodomain</keyword>
<comment type="similarity">
    <text evidence="4">Belongs to the TAF2 family.</text>
</comment>
<dbReference type="Proteomes" id="UP000306954">
    <property type="component" value="Unassembled WGS sequence"/>
</dbReference>
<dbReference type="EMBL" id="SPOF01000021">
    <property type="protein sequence ID" value="TIB11921.1"/>
    <property type="molecule type" value="Genomic_DNA"/>
</dbReference>
<feature type="region of interest" description="Disordered" evidence="19">
    <location>
        <begin position="1585"/>
        <end position="1611"/>
    </location>
</feature>
<dbReference type="PANTHER" id="PTHR15137:SF9">
    <property type="entry name" value="TRANSCRIPTION INITIATION FACTOR TFIID SUBUNIT 2"/>
    <property type="match status" value="1"/>
</dbReference>
<evidence type="ECO:0000256" key="17">
    <source>
        <dbReference type="PROSITE-ProRule" id="PRU00035"/>
    </source>
</evidence>
<dbReference type="GO" id="GO:0005669">
    <property type="term" value="C:transcription factor TFIID complex"/>
    <property type="evidence" value="ECO:0007669"/>
    <property type="project" value="InterPro"/>
</dbReference>
<evidence type="ECO:0000256" key="12">
    <source>
        <dbReference type="ARBA" id="ARBA00023117"/>
    </source>
</evidence>
<dbReference type="Pfam" id="PF08825">
    <property type="entry name" value="E2_bind"/>
    <property type="match status" value="1"/>
</dbReference>
<dbReference type="PROSITE" id="PS50014">
    <property type="entry name" value="BROMODOMAIN_2"/>
    <property type="match status" value="3"/>
</dbReference>
<comment type="pathway">
    <text evidence="2">Protein modification; protein neddylation.</text>
</comment>
<dbReference type="Pfam" id="PF25316">
    <property type="entry name" value="TAF2_3rd"/>
    <property type="match status" value="1"/>
</dbReference>
<dbReference type="InterPro" id="IPR001487">
    <property type="entry name" value="Bromodomain"/>
</dbReference>
<feature type="compositionally biased region" description="Pro residues" evidence="19">
    <location>
        <begin position="1406"/>
        <end position="1416"/>
    </location>
</feature>
<dbReference type="InterPro" id="IPR057345">
    <property type="entry name" value="Ig-like_TAF2"/>
</dbReference>
<dbReference type="GO" id="GO:0006325">
    <property type="term" value="P:chromatin organization"/>
    <property type="evidence" value="ECO:0007669"/>
    <property type="project" value="UniProtKB-ARBA"/>
</dbReference>
<dbReference type="GO" id="GO:0008237">
    <property type="term" value="F:metallopeptidase activity"/>
    <property type="evidence" value="ECO:0007669"/>
    <property type="project" value="InterPro"/>
</dbReference>
<feature type="region of interest" description="Disordered" evidence="19">
    <location>
        <begin position="119"/>
        <end position="222"/>
    </location>
</feature>
<evidence type="ECO:0000256" key="9">
    <source>
        <dbReference type="ARBA" id="ARBA00022786"/>
    </source>
</evidence>
<evidence type="ECO:0000256" key="7">
    <source>
        <dbReference type="ARBA" id="ARBA00022598"/>
    </source>
</evidence>
<evidence type="ECO:0000256" key="10">
    <source>
        <dbReference type="ARBA" id="ARBA00022840"/>
    </source>
</evidence>
<dbReference type="SUPFAM" id="SSF63737">
    <property type="entry name" value="Leukotriene A4 hydrolase N-terminal domain"/>
    <property type="match status" value="1"/>
</dbReference>
<dbReference type="InterPro" id="IPR033127">
    <property type="entry name" value="UBQ-activ_enz_E1_Cys_AS"/>
</dbReference>
<keyword evidence="14" id="KW-0539">Nucleus</keyword>
<dbReference type="Gene3D" id="1.20.920.10">
    <property type="entry name" value="Bromodomain-like"/>
    <property type="match status" value="3"/>
</dbReference>
<dbReference type="InterPro" id="IPR030468">
    <property type="entry name" value="Uba3_N"/>
</dbReference>
<dbReference type="SMART" id="SM01181">
    <property type="entry name" value="E2_bind"/>
    <property type="match status" value="1"/>
</dbReference>
<dbReference type="PRINTS" id="PR00503">
    <property type="entry name" value="BROMODOMAIN"/>
</dbReference>
<evidence type="ECO:0000256" key="15">
    <source>
        <dbReference type="ARBA" id="ARBA00023624"/>
    </source>
</evidence>
<dbReference type="Pfam" id="PF25577">
    <property type="entry name" value="TPR_TAF2_C"/>
    <property type="match status" value="1"/>
</dbReference>
<evidence type="ECO:0000313" key="22">
    <source>
        <dbReference type="Proteomes" id="UP000306954"/>
    </source>
</evidence>
<dbReference type="GO" id="GO:0000976">
    <property type="term" value="F:transcription cis-regulatory region binding"/>
    <property type="evidence" value="ECO:0007669"/>
    <property type="project" value="TreeGrafter"/>
</dbReference>
<feature type="region of interest" description="Disordered" evidence="19">
    <location>
        <begin position="1232"/>
        <end position="1251"/>
    </location>
</feature>
<evidence type="ECO:0000256" key="6">
    <source>
        <dbReference type="ARBA" id="ARBA00017363"/>
    </source>
</evidence>
<dbReference type="InterPro" id="IPR042097">
    <property type="entry name" value="Aminopeptidase_N-like_N_sf"/>
</dbReference>
<dbReference type="GO" id="GO:0045116">
    <property type="term" value="P:protein neddylation"/>
    <property type="evidence" value="ECO:0007669"/>
    <property type="project" value="InterPro"/>
</dbReference>
<accession>A0A4T0LBN8</accession>
<feature type="compositionally biased region" description="Basic and acidic residues" evidence="19">
    <location>
        <begin position="167"/>
        <end position="217"/>
    </location>
</feature>
<dbReference type="SMART" id="SM00297">
    <property type="entry name" value="BROMO"/>
    <property type="match status" value="3"/>
</dbReference>
<feature type="active site" description="Glycyl thioester intermediate" evidence="18">
    <location>
        <position position="1992"/>
    </location>
</feature>
<dbReference type="InterPro" id="IPR000594">
    <property type="entry name" value="ThiF_NAD_FAD-bd"/>
</dbReference>
<gene>
    <name evidence="21" type="ORF">E3P90_02220</name>
</gene>
<dbReference type="InterPro" id="IPR018359">
    <property type="entry name" value="Bromodomain_CS"/>
</dbReference>
<evidence type="ECO:0000313" key="21">
    <source>
        <dbReference type="EMBL" id="TIB11921.1"/>
    </source>
</evidence>